<comment type="similarity">
    <text evidence="2">Belongs to the thioredoxin family. DsbA subfamily.</text>
</comment>
<dbReference type="InterPro" id="IPR012336">
    <property type="entry name" value="Thioredoxin-like_fold"/>
</dbReference>
<dbReference type="SUPFAM" id="SSF52833">
    <property type="entry name" value="Thioredoxin-like"/>
    <property type="match status" value="1"/>
</dbReference>
<evidence type="ECO:0000259" key="3">
    <source>
        <dbReference type="PROSITE" id="PS51352"/>
    </source>
</evidence>
<proteinExistence type="inferred from homology"/>
<dbReference type="AlphaFoldDB" id="A0A2W5N3S7"/>
<evidence type="ECO:0000313" key="4">
    <source>
        <dbReference type="EMBL" id="PZQ47019.1"/>
    </source>
</evidence>
<dbReference type="EMBL" id="QFPW01000019">
    <property type="protein sequence ID" value="PZQ47019.1"/>
    <property type="molecule type" value="Genomic_DNA"/>
</dbReference>
<comment type="caution">
    <text evidence="4">The sequence shown here is derived from an EMBL/GenBank/DDBJ whole genome shotgun (WGS) entry which is preliminary data.</text>
</comment>
<protein>
    <submittedName>
        <fullName evidence="4">Disulfide bond formation protein DsbA</fullName>
    </submittedName>
</protein>
<dbReference type="InterPro" id="IPR013766">
    <property type="entry name" value="Thioredoxin_domain"/>
</dbReference>
<evidence type="ECO:0000313" key="5">
    <source>
        <dbReference type="Proteomes" id="UP000249185"/>
    </source>
</evidence>
<sequence>MSRLAIPVGPADHVQGPADAPVTIVEYGDYECPYCGEAYPVLKALVRAAGPGLRFVFRDFPLAETHPHATRAAQFAQAAGAAGRFWEAHDLLYEHQSALRDADLLSYGARLGLDAAALRAAFEGGFDARIREDFIGGVRSGVNGTPTLFVNGQRYDGPRDLASLEALVAAVGAEAG</sequence>
<dbReference type="InterPro" id="IPR036249">
    <property type="entry name" value="Thioredoxin-like_sf"/>
</dbReference>
<comment type="function">
    <text evidence="1">May be required for disulfide bond formation in some proteins.</text>
</comment>
<dbReference type="Proteomes" id="UP000249185">
    <property type="component" value="Unassembled WGS sequence"/>
</dbReference>
<dbReference type="PROSITE" id="PS51352">
    <property type="entry name" value="THIOREDOXIN_2"/>
    <property type="match status" value="1"/>
</dbReference>
<feature type="domain" description="Thioredoxin" evidence="3">
    <location>
        <begin position="1"/>
        <end position="173"/>
    </location>
</feature>
<dbReference type="PANTHER" id="PTHR13887:SF55">
    <property type="entry name" value="SLR0313 PROTEIN"/>
    <property type="match status" value="1"/>
</dbReference>
<dbReference type="Gene3D" id="3.40.30.10">
    <property type="entry name" value="Glutaredoxin"/>
    <property type="match status" value="1"/>
</dbReference>
<evidence type="ECO:0000256" key="1">
    <source>
        <dbReference type="ARBA" id="ARBA00003565"/>
    </source>
</evidence>
<dbReference type="Pfam" id="PF13462">
    <property type="entry name" value="Thioredoxin_4"/>
    <property type="match status" value="1"/>
</dbReference>
<organism evidence="4 5">
    <name type="scientific">Rhodovulum sulfidophilum</name>
    <name type="common">Rhodobacter sulfidophilus</name>
    <dbReference type="NCBI Taxonomy" id="35806"/>
    <lineage>
        <taxon>Bacteria</taxon>
        <taxon>Pseudomonadati</taxon>
        <taxon>Pseudomonadota</taxon>
        <taxon>Alphaproteobacteria</taxon>
        <taxon>Rhodobacterales</taxon>
        <taxon>Paracoccaceae</taxon>
        <taxon>Rhodovulum</taxon>
    </lineage>
</organism>
<name>A0A2W5N3S7_RHOSU</name>
<evidence type="ECO:0000256" key="2">
    <source>
        <dbReference type="ARBA" id="ARBA00005791"/>
    </source>
</evidence>
<dbReference type="PANTHER" id="PTHR13887">
    <property type="entry name" value="GLUTATHIONE S-TRANSFERASE KAPPA"/>
    <property type="match status" value="1"/>
</dbReference>
<accession>A0A2W5N3S7</accession>
<gene>
    <name evidence="4" type="ORF">DI556_18705</name>
</gene>
<reference evidence="4 5" key="1">
    <citation type="submission" date="2017-08" db="EMBL/GenBank/DDBJ databases">
        <title>Infants hospitalized years apart are colonized by the same room-sourced microbial strains.</title>
        <authorList>
            <person name="Brooks B."/>
            <person name="Olm M.R."/>
            <person name="Firek B.A."/>
            <person name="Baker R."/>
            <person name="Thomas B.C."/>
            <person name="Morowitz M.J."/>
            <person name="Banfield J.F."/>
        </authorList>
    </citation>
    <scope>NUCLEOTIDE SEQUENCE [LARGE SCALE GENOMIC DNA]</scope>
    <source>
        <strain evidence="4">S2_005_002_R2_34</strain>
    </source>
</reference>